<feature type="non-terminal residue" evidence="2">
    <location>
        <position position="1"/>
    </location>
</feature>
<dbReference type="EMBL" id="SPHZ02000009">
    <property type="protein sequence ID" value="KAF0899398.1"/>
    <property type="molecule type" value="Genomic_DNA"/>
</dbReference>
<protein>
    <submittedName>
        <fullName evidence="2">Uncharacterized protein</fullName>
    </submittedName>
</protein>
<comment type="caution">
    <text evidence="2">The sequence shown here is derived from an EMBL/GenBank/DDBJ whole genome shotgun (WGS) entry which is preliminary data.</text>
</comment>
<feature type="region of interest" description="Disordered" evidence="1">
    <location>
        <begin position="21"/>
        <end position="54"/>
    </location>
</feature>
<dbReference type="AlphaFoldDB" id="A0A6G1CFY5"/>
<reference evidence="2 3" key="1">
    <citation type="submission" date="2019-11" db="EMBL/GenBank/DDBJ databases">
        <title>Whole genome sequence of Oryza granulata.</title>
        <authorList>
            <person name="Li W."/>
        </authorList>
    </citation>
    <scope>NUCLEOTIDE SEQUENCE [LARGE SCALE GENOMIC DNA]</scope>
    <source>
        <strain evidence="3">cv. Menghai</strain>
        <tissue evidence="2">Leaf</tissue>
    </source>
</reference>
<dbReference type="Proteomes" id="UP000479710">
    <property type="component" value="Unassembled WGS sequence"/>
</dbReference>
<feature type="non-terminal residue" evidence="2">
    <location>
        <position position="71"/>
    </location>
</feature>
<accession>A0A6G1CFY5</accession>
<gene>
    <name evidence="2" type="ORF">E2562_019517</name>
</gene>
<evidence type="ECO:0000313" key="3">
    <source>
        <dbReference type="Proteomes" id="UP000479710"/>
    </source>
</evidence>
<evidence type="ECO:0000313" key="2">
    <source>
        <dbReference type="EMBL" id="KAF0899398.1"/>
    </source>
</evidence>
<keyword evidence="3" id="KW-1185">Reference proteome</keyword>
<feature type="compositionally biased region" description="Basic residues" evidence="1">
    <location>
        <begin position="21"/>
        <end position="43"/>
    </location>
</feature>
<name>A0A6G1CFY5_9ORYZ</name>
<organism evidence="2 3">
    <name type="scientific">Oryza meyeriana var. granulata</name>
    <dbReference type="NCBI Taxonomy" id="110450"/>
    <lineage>
        <taxon>Eukaryota</taxon>
        <taxon>Viridiplantae</taxon>
        <taxon>Streptophyta</taxon>
        <taxon>Embryophyta</taxon>
        <taxon>Tracheophyta</taxon>
        <taxon>Spermatophyta</taxon>
        <taxon>Magnoliopsida</taxon>
        <taxon>Liliopsida</taxon>
        <taxon>Poales</taxon>
        <taxon>Poaceae</taxon>
        <taxon>BOP clade</taxon>
        <taxon>Oryzoideae</taxon>
        <taxon>Oryzeae</taxon>
        <taxon>Oryzinae</taxon>
        <taxon>Oryza</taxon>
        <taxon>Oryza meyeriana</taxon>
    </lineage>
</organism>
<sequence>RAVWCKKLKNGEEMACPRRARRGLRRRGHRRRRRQGVLVRRRGGGAGGSELPAEGGQLLVERRNLLSPRVA</sequence>
<evidence type="ECO:0000256" key="1">
    <source>
        <dbReference type="SAM" id="MobiDB-lite"/>
    </source>
</evidence>
<proteinExistence type="predicted"/>